<dbReference type="EMBL" id="JAWJEJ010000001">
    <property type="protein sequence ID" value="MDV3455517.1"/>
    <property type="molecule type" value="Genomic_DNA"/>
</dbReference>
<protein>
    <submittedName>
        <fullName evidence="2">DUF1800 family protein</fullName>
    </submittedName>
</protein>
<feature type="chain" id="PRO_5047337245" evidence="1">
    <location>
        <begin position="23"/>
        <end position="561"/>
    </location>
</feature>
<name>A0ABU3Y355_9SPHN</name>
<dbReference type="PANTHER" id="PTHR43737:SF1">
    <property type="entry name" value="DUF1501 DOMAIN-CONTAINING PROTEIN"/>
    <property type="match status" value="1"/>
</dbReference>
<accession>A0ABU3Y355</accession>
<proteinExistence type="predicted"/>
<dbReference type="PROSITE" id="PS51257">
    <property type="entry name" value="PROKAR_LIPOPROTEIN"/>
    <property type="match status" value="1"/>
</dbReference>
<organism evidence="2 3">
    <name type="scientific">Sphingomonas agrestis</name>
    <dbReference type="NCBI Taxonomy" id="3080540"/>
    <lineage>
        <taxon>Bacteria</taxon>
        <taxon>Pseudomonadati</taxon>
        <taxon>Pseudomonadota</taxon>
        <taxon>Alphaproteobacteria</taxon>
        <taxon>Sphingomonadales</taxon>
        <taxon>Sphingomonadaceae</taxon>
        <taxon>Sphingomonas</taxon>
    </lineage>
</organism>
<dbReference type="Pfam" id="PF08811">
    <property type="entry name" value="DUF1800"/>
    <property type="match status" value="1"/>
</dbReference>
<feature type="signal peptide" evidence="1">
    <location>
        <begin position="1"/>
        <end position="22"/>
    </location>
</feature>
<dbReference type="RefSeq" id="WP_317224738.1">
    <property type="nucleotide sequence ID" value="NZ_JAWJEJ010000001.1"/>
</dbReference>
<sequence>MFRPRVSAALGVALLSVLSACDGGGSTGGSASGGGLVSVTPAPTPTPSFTEADAVRLAKQASFGPTPALVAKIKDLGVNGWLDEQFAATGSTYADLTTAVRRDFCASGDTVCSRQHWSRTPVAMRFYADAVMAPDQLRQRTAFALGQMIVASETEVNSAAGIAAFNQIFLDNAFGNFRDILAKVTMLGYMGDYLDMADSNKSAPSENYARELLQLFSMGPDQLNMDGTPKLDATGARQPNYTPDDIKGVAKALTGWTYARVGGAAITEGNARDYSVPMIAVPTRYDATAKSFLGTSVSAGAAQDASVAAVVDAAFNNASTAPFVSKFLIIHLVTPNPTPAYVERVSAVFANNGSGVRGDLKAVVRAILTDSEARTAPSAASGKVKEPVLLMAGLARVIGFTTDGYVFVNRDTSMGQPVMRAPSVFNFYPQDYPLPGSTTLKSPASKLLNTSNVLRWHNFVYEWTVGGDATRSEFALASGLPNSSLTQPVWSEWETIATDLDATVNRINLLMFANTLSQPQKDALKAAGAAVTHADPIVQARKRAQMMLYVAASSPLFLVDR</sequence>
<evidence type="ECO:0000313" key="2">
    <source>
        <dbReference type="EMBL" id="MDV3455517.1"/>
    </source>
</evidence>
<dbReference type="InterPro" id="IPR014917">
    <property type="entry name" value="DUF1800"/>
</dbReference>
<keyword evidence="3" id="KW-1185">Reference proteome</keyword>
<evidence type="ECO:0000313" key="3">
    <source>
        <dbReference type="Proteomes" id="UP001273531"/>
    </source>
</evidence>
<reference evidence="2 3" key="1">
    <citation type="submission" date="2023-10" db="EMBL/GenBank/DDBJ databases">
        <title>Sphingomonas sp. HF-S4 16S ribosomal RNA gene Genome sequencing and assembly.</title>
        <authorList>
            <person name="Lee H."/>
        </authorList>
    </citation>
    <scope>NUCLEOTIDE SEQUENCE [LARGE SCALE GENOMIC DNA]</scope>
    <source>
        <strain evidence="2 3">HF-S4</strain>
    </source>
</reference>
<comment type="caution">
    <text evidence="2">The sequence shown here is derived from an EMBL/GenBank/DDBJ whole genome shotgun (WGS) entry which is preliminary data.</text>
</comment>
<dbReference type="PANTHER" id="PTHR43737">
    <property type="entry name" value="BLL7424 PROTEIN"/>
    <property type="match status" value="1"/>
</dbReference>
<gene>
    <name evidence="2" type="ORF">RZN05_00865</name>
</gene>
<keyword evidence="1" id="KW-0732">Signal</keyword>
<evidence type="ECO:0000256" key="1">
    <source>
        <dbReference type="SAM" id="SignalP"/>
    </source>
</evidence>
<dbReference type="Proteomes" id="UP001273531">
    <property type="component" value="Unassembled WGS sequence"/>
</dbReference>